<reference evidence="2 3" key="1">
    <citation type="journal article" date="2019" name="Extremophiles">
        <title>Biogeography of thermophiles and predominance of Thermus scotoductus in domestic water heaters.</title>
        <authorList>
            <person name="Wilpiszeski R.L."/>
            <person name="Zhang Z."/>
            <person name="House C.H."/>
        </authorList>
    </citation>
    <scope>NUCLEOTIDE SEQUENCE [LARGE SCALE GENOMIC DNA]</scope>
    <source>
        <strain evidence="2 3">10_S10</strain>
    </source>
</reference>
<protein>
    <submittedName>
        <fullName evidence="2">MFS transporter</fullName>
    </submittedName>
</protein>
<evidence type="ECO:0000256" key="1">
    <source>
        <dbReference type="SAM" id="Phobius"/>
    </source>
</evidence>
<evidence type="ECO:0000313" key="3">
    <source>
        <dbReference type="Proteomes" id="UP000288073"/>
    </source>
</evidence>
<dbReference type="Pfam" id="PF13347">
    <property type="entry name" value="MFS_2"/>
    <property type="match status" value="1"/>
</dbReference>
<comment type="caution">
    <text evidence="2">The sequence shown here is derived from an EMBL/GenBank/DDBJ whole genome shotgun (WGS) entry which is preliminary data.</text>
</comment>
<dbReference type="Proteomes" id="UP000288073">
    <property type="component" value="Unassembled WGS sequence"/>
</dbReference>
<name>A0A430V554_THESC</name>
<keyword evidence="1" id="KW-0472">Membrane</keyword>
<organism evidence="2 3">
    <name type="scientific">Thermus scotoductus</name>
    <dbReference type="NCBI Taxonomy" id="37636"/>
    <lineage>
        <taxon>Bacteria</taxon>
        <taxon>Thermotogati</taxon>
        <taxon>Deinococcota</taxon>
        <taxon>Deinococci</taxon>
        <taxon>Thermales</taxon>
        <taxon>Thermaceae</taxon>
        <taxon>Thermus</taxon>
    </lineage>
</organism>
<feature type="transmembrane region" description="Helical" evidence="1">
    <location>
        <begin position="28"/>
        <end position="50"/>
    </location>
</feature>
<feature type="non-terminal residue" evidence="2">
    <location>
        <position position="1"/>
    </location>
</feature>
<dbReference type="EMBL" id="PEMN01000119">
    <property type="protein sequence ID" value="RTI18365.1"/>
    <property type="molecule type" value="Genomic_DNA"/>
</dbReference>
<gene>
    <name evidence="2" type="ORF">CSW23_04885</name>
</gene>
<dbReference type="AlphaFoldDB" id="A0A430V554"/>
<evidence type="ECO:0000313" key="2">
    <source>
        <dbReference type="EMBL" id="RTI18365.1"/>
    </source>
</evidence>
<feature type="transmembrane region" description="Helical" evidence="1">
    <location>
        <begin position="70"/>
        <end position="92"/>
    </location>
</feature>
<keyword evidence="1" id="KW-0812">Transmembrane</keyword>
<dbReference type="RefSeq" id="WP_172959190.1">
    <property type="nucleotide sequence ID" value="NZ_PEMN01000119.1"/>
</dbReference>
<keyword evidence="1" id="KW-1133">Transmembrane helix</keyword>
<accession>A0A430V554</accession>
<sequence length="98" mass="10406">VRVTGEVVMAKVIDLDAERTGTRREGAYYSLVGLLGRVSGALVGLSFALLGPLFGYVSGENPGPNPGLAFRFLISVVPGVAILLAYLLTAFFPHEVRE</sequence>
<proteinExistence type="predicted"/>